<gene>
    <name evidence="12" type="ORF">QYE76_012139</name>
</gene>
<feature type="compositionally biased region" description="Polar residues" evidence="8">
    <location>
        <begin position="38"/>
        <end position="47"/>
    </location>
</feature>
<evidence type="ECO:0000256" key="4">
    <source>
        <dbReference type="ARBA" id="ARBA00022722"/>
    </source>
</evidence>
<dbReference type="Proteomes" id="UP001231189">
    <property type="component" value="Unassembled WGS sequence"/>
</dbReference>
<dbReference type="CDD" id="cd09274">
    <property type="entry name" value="RNase_HI_RT_Ty3"/>
    <property type="match status" value="1"/>
</dbReference>
<dbReference type="SUPFAM" id="SSF56672">
    <property type="entry name" value="DNA/RNA polymerases"/>
    <property type="match status" value="1"/>
</dbReference>
<dbReference type="PANTHER" id="PTHR34072:SF44">
    <property type="entry name" value="RNA-DIRECTED DNA POLYMERASE"/>
    <property type="match status" value="1"/>
</dbReference>
<comment type="caution">
    <text evidence="12">The sequence shown here is derived from an EMBL/GenBank/DDBJ whole genome shotgun (WGS) entry which is preliminary data.</text>
</comment>
<keyword evidence="4" id="KW-0540">Nuclease</keyword>
<dbReference type="EMBL" id="JAUUTY010000001">
    <property type="protein sequence ID" value="KAK1695442.1"/>
    <property type="molecule type" value="Genomic_DNA"/>
</dbReference>
<dbReference type="InterPro" id="IPR043502">
    <property type="entry name" value="DNA/RNA_pol_sf"/>
</dbReference>
<dbReference type="InterPro" id="IPR005162">
    <property type="entry name" value="Retrotrans_gag_dom"/>
</dbReference>
<dbReference type="Pfam" id="PF03732">
    <property type="entry name" value="Retrotrans_gag"/>
    <property type="match status" value="1"/>
</dbReference>
<dbReference type="Pfam" id="PF17917">
    <property type="entry name" value="RT_RNaseH"/>
    <property type="match status" value="1"/>
</dbReference>
<dbReference type="FunFam" id="3.30.70.270:FF:000026">
    <property type="entry name" value="Transposon Ty3-G Gag-Pol polyprotein"/>
    <property type="match status" value="1"/>
</dbReference>
<reference evidence="12" key="1">
    <citation type="submission" date="2023-07" db="EMBL/GenBank/DDBJ databases">
        <title>A chromosome-level genome assembly of Lolium multiflorum.</title>
        <authorList>
            <person name="Chen Y."/>
            <person name="Copetti D."/>
            <person name="Kolliker R."/>
            <person name="Studer B."/>
        </authorList>
    </citation>
    <scope>NUCLEOTIDE SEQUENCE</scope>
    <source>
        <strain evidence="12">02402/16</strain>
        <tissue evidence="12">Leaf</tissue>
    </source>
</reference>
<dbReference type="InterPro" id="IPR043128">
    <property type="entry name" value="Rev_trsase/Diguanyl_cyclase"/>
</dbReference>
<dbReference type="GO" id="GO:0003964">
    <property type="term" value="F:RNA-directed DNA polymerase activity"/>
    <property type="evidence" value="ECO:0007669"/>
    <property type="project" value="UniProtKB-KW"/>
</dbReference>
<evidence type="ECO:0000256" key="7">
    <source>
        <dbReference type="ARBA" id="ARBA00022918"/>
    </source>
</evidence>
<protein>
    <recommendedName>
        <fullName evidence="1">RNA-directed DNA polymerase</fullName>
        <ecNumber evidence="1">2.7.7.49</ecNumber>
    </recommendedName>
</protein>
<name>A0AAD8U0E7_LOLMU</name>
<feature type="region of interest" description="Disordered" evidence="8">
    <location>
        <begin position="476"/>
        <end position="577"/>
    </location>
</feature>
<evidence type="ECO:0000256" key="6">
    <source>
        <dbReference type="ARBA" id="ARBA00022801"/>
    </source>
</evidence>
<feature type="region of interest" description="Disordered" evidence="8">
    <location>
        <begin position="1516"/>
        <end position="1561"/>
    </location>
</feature>
<feature type="domain" description="Reverse transcriptase" evidence="9">
    <location>
        <begin position="1141"/>
        <end position="1207"/>
    </location>
</feature>
<feature type="compositionally biased region" description="Basic and acidic residues" evidence="8">
    <location>
        <begin position="505"/>
        <end position="540"/>
    </location>
</feature>
<feature type="domain" description="Retrotransposon gag" evidence="10">
    <location>
        <begin position="643"/>
        <end position="732"/>
    </location>
</feature>
<dbReference type="EC" id="2.7.7.49" evidence="1"/>
<feature type="compositionally biased region" description="Basic and acidic residues" evidence="8">
    <location>
        <begin position="1527"/>
        <end position="1541"/>
    </location>
</feature>
<evidence type="ECO:0000256" key="3">
    <source>
        <dbReference type="ARBA" id="ARBA00022695"/>
    </source>
</evidence>
<evidence type="ECO:0000259" key="11">
    <source>
        <dbReference type="Pfam" id="PF17917"/>
    </source>
</evidence>
<keyword evidence="3" id="KW-0548">Nucleotidyltransferase</keyword>
<proteinExistence type="predicted"/>
<dbReference type="Pfam" id="PF00078">
    <property type="entry name" value="RVT_1"/>
    <property type="match status" value="1"/>
</dbReference>
<dbReference type="Gene3D" id="3.30.70.270">
    <property type="match status" value="2"/>
</dbReference>
<dbReference type="PANTHER" id="PTHR34072">
    <property type="entry name" value="ENZYMATIC POLYPROTEIN-RELATED"/>
    <property type="match status" value="1"/>
</dbReference>
<accession>A0AAD8U0E7</accession>
<keyword evidence="7" id="KW-0695">RNA-directed DNA polymerase</keyword>
<dbReference type="InterPro" id="IPR021109">
    <property type="entry name" value="Peptidase_aspartic_dom_sf"/>
</dbReference>
<keyword evidence="13" id="KW-1185">Reference proteome</keyword>
<keyword evidence="5" id="KW-0255">Endonuclease</keyword>
<feature type="domain" description="Reverse transcriptase RNase H-like" evidence="11">
    <location>
        <begin position="1295"/>
        <end position="1398"/>
    </location>
</feature>
<keyword evidence="6" id="KW-0378">Hydrolase</keyword>
<dbReference type="GO" id="GO:0016787">
    <property type="term" value="F:hydrolase activity"/>
    <property type="evidence" value="ECO:0007669"/>
    <property type="project" value="UniProtKB-KW"/>
</dbReference>
<evidence type="ECO:0000259" key="10">
    <source>
        <dbReference type="Pfam" id="PF03732"/>
    </source>
</evidence>
<dbReference type="InterPro" id="IPR000477">
    <property type="entry name" value="RT_dom"/>
</dbReference>
<evidence type="ECO:0000256" key="5">
    <source>
        <dbReference type="ARBA" id="ARBA00022759"/>
    </source>
</evidence>
<evidence type="ECO:0000256" key="8">
    <source>
        <dbReference type="SAM" id="MobiDB-lite"/>
    </source>
</evidence>
<sequence length="1701" mass="192932">MVRKKEEEEEEERRKRKKEREEEGHGPRSVGSHRTAESARSGTTGVSANRRCHQKSRARSPAVTVRISRDFPDRDEEDTEEYTEEDASSSTTDVEEHVELYDYGSGIANMTQTSRSSTDYGSASIAKHGRHRRALHRHLLNKHGRHGGAPPRGTSTPPCTPPMLPHAPTWPMELHMKIEDLHDGIIMWIIKSVPNIFGIDTLLRAPQGAIMRVPMHKIIDITDIIWSIKSAPNMSYHLGMARTVIDSHHLMIVGHHHLMVYIDIHPHMIFDDTTQDMVMRQEDESLDMKTFLIRRLLPLVPPPQWPLPRHMPMDSMLQVQATRPPSTGMSQSPIAKKLYFDELNAQVSKMPPLEDDLGGDGVEHGEHGILPSPTEAHGVEMVEHGKFPSTKEAHGDEQVEPTPTCLLDELVPIPCEHESHLAHLSESDSELSDFHPICEFECFHLEDMSDTQSSTEDEFPLMEKMYMVHEDDDISPCLLQDGHVDHMDPPTSTTPTSHESAYKGTDVDKDQERRNPPWCKEEGRRRRKEEERKRKRREEEGGAGPSRGSDRTARPRARSAGLVTRPGPPPLRGGEHERRALGGQESARKFPPGGEIDAIAIVIELDIISIIIIISTIYTAITTAAPRHRCNDLGIAMNEVRKKLFTISLSGKAHWYKLLKNGDSLDWEDIVPLFYSKFYPPSEIHKDRNRIYNFWPHDGESIAQAWGRLKSLMLKCPIHELPGNVIIDNFYARLSFQDKTLLDTSCSGSFTRNKEEFKRDLLDRIKKILKDGRTTKIENQLLQIFIKLLPSHYELPKKNFDKYHEPYKDKVDSSVNKCVVIETVDNVIPEVYIEKTPFPVKMKEYSVISSAVHKSEKKPIEPEEQIKVEPAVAIVKDLVTENVEDGHIIFCEDASNIVSHPNKPKQVSVPMLSVRIGDHCYYGLCDIGASVSAIPYELYTEIMHEIDSCELEDIDVVIQLANRETISPIGIVRDVEVLCGKIKYPADFLVLGSAASDHCPIIFGRPFLNTCGAIIDCKKEKILTRFAGEPYEFNFSKFTPYKADLPSNDFKMEQCASIVLVPNNPLQQHLENSESEAFRKERDELEEIFLRQPILKHDLPVEDLGTTPPPKEDPVFDLKPLPDNLKYAHIDDKKIYPVIISSKLSEIEEESIVEVFMDDFSVYGNSFDNCLRNLDKVLQRCEETNLVLNWEKCHFMVNEGIVLGHKISERGIEVDRAKVEAIEKMPYPRDVKGIRSVLGHAGFYRRFIKDFSKISKPLTNLLQKDVPFVFDDDCKEAFETLKKALTTAPVVEPPDWNLPFEIMCDASDFAVGAVLGQRVDKKLNVIHYASKTLDAAQRNYATTEKELLAVVFACDKFRPYIVDSKVTIHTDHAAIRYLMTKKDAKPRLIRWVLLLQEFDLHIIDRKGADNPVADNLSRLENIAYDPVPVNDSFPNEQLAVNKGKLLSKWEGPYVVEEVYRSGAIKISSLQGNATQVVNGQRLKHYISGDSYNVDVDIIQVETPELSSKDKLTVRQNSTLNSTMVSNNKDKGPLKEDIQDPELKEEDASEDEEEVEEAPRVHQRATIASIGVISNPSNTKRSARIATGGAVPRHYLAPRTSSPSNYNPYRNLIYDRQTERTPKVVLPSGWDIDRSNIAGEMKSEAEGWGNNSRSWDSPPDMIMSRVEHNSELIRNLTYEIEDLKELVKKLVEKNPSPSPPKE</sequence>
<feature type="compositionally biased region" description="Acidic residues" evidence="8">
    <location>
        <begin position="1542"/>
        <end position="1555"/>
    </location>
</feature>
<dbReference type="CDD" id="cd00303">
    <property type="entry name" value="retropepsin_like"/>
    <property type="match status" value="1"/>
</dbReference>
<keyword evidence="2" id="KW-0808">Transferase</keyword>
<dbReference type="GO" id="GO:0004519">
    <property type="term" value="F:endonuclease activity"/>
    <property type="evidence" value="ECO:0007669"/>
    <property type="project" value="UniProtKB-KW"/>
</dbReference>
<evidence type="ECO:0000256" key="1">
    <source>
        <dbReference type="ARBA" id="ARBA00012493"/>
    </source>
</evidence>
<feature type="region of interest" description="Disordered" evidence="8">
    <location>
        <begin position="1"/>
        <end position="94"/>
    </location>
</feature>
<evidence type="ECO:0000256" key="2">
    <source>
        <dbReference type="ARBA" id="ARBA00022679"/>
    </source>
</evidence>
<dbReference type="SUPFAM" id="SSF50630">
    <property type="entry name" value="Acid proteases"/>
    <property type="match status" value="1"/>
</dbReference>
<feature type="compositionally biased region" description="Polar residues" evidence="8">
    <location>
        <begin position="1516"/>
        <end position="1526"/>
    </location>
</feature>
<dbReference type="FunFam" id="3.10.20.370:FF:000001">
    <property type="entry name" value="Retrovirus-related Pol polyprotein from transposon 17.6-like protein"/>
    <property type="match status" value="1"/>
</dbReference>
<dbReference type="InterPro" id="IPR041373">
    <property type="entry name" value="RT_RNaseH"/>
</dbReference>
<evidence type="ECO:0000313" key="13">
    <source>
        <dbReference type="Proteomes" id="UP001231189"/>
    </source>
</evidence>
<organism evidence="12 13">
    <name type="scientific">Lolium multiflorum</name>
    <name type="common">Italian ryegrass</name>
    <name type="synonym">Lolium perenne subsp. multiflorum</name>
    <dbReference type="NCBI Taxonomy" id="4521"/>
    <lineage>
        <taxon>Eukaryota</taxon>
        <taxon>Viridiplantae</taxon>
        <taxon>Streptophyta</taxon>
        <taxon>Embryophyta</taxon>
        <taxon>Tracheophyta</taxon>
        <taxon>Spermatophyta</taxon>
        <taxon>Magnoliopsida</taxon>
        <taxon>Liliopsida</taxon>
        <taxon>Poales</taxon>
        <taxon>Poaceae</taxon>
        <taxon>BOP clade</taxon>
        <taxon>Pooideae</taxon>
        <taxon>Poodae</taxon>
        <taxon>Poeae</taxon>
        <taxon>Poeae Chloroplast Group 2 (Poeae type)</taxon>
        <taxon>Loliodinae</taxon>
        <taxon>Loliinae</taxon>
        <taxon>Lolium</taxon>
    </lineage>
</organism>
<feature type="compositionally biased region" description="Acidic residues" evidence="8">
    <location>
        <begin position="73"/>
        <end position="87"/>
    </location>
</feature>
<feature type="region of interest" description="Disordered" evidence="8">
    <location>
        <begin position="143"/>
        <end position="162"/>
    </location>
</feature>
<dbReference type="Gene3D" id="2.40.70.10">
    <property type="entry name" value="Acid Proteases"/>
    <property type="match status" value="1"/>
</dbReference>
<evidence type="ECO:0000313" key="12">
    <source>
        <dbReference type="EMBL" id="KAK1695442.1"/>
    </source>
</evidence>
<evidence type="ECO:0000259" key="9">
    <source>
        <dbReference type="Pfam" id="PF00078"/>
    </source>
</evidence>